<evidence type="ECO:0000313" key="3">
    <source>
        <dbReference type="EMBL" id="GAO29615.1"/>
    </source>
</evidence>
<evidence type="ECO:0000313" key="4">
    <source>
        <dbReference type="Proteomes" id="UP000032900"/>
    </source>
</evidence>
<name>A0A0E9LXM0_9BACT</name>
<feature type="signal peptide" evidence="1">
    <location>
        <begin position="1"/>
        <end position="24"/>
    </location>
</feature>
<feature type="domain" description="SusD-like N-terminal" evidence="2">
    <location>
        <begin position="101"/>
        <end position="203"/>
    </location>
</feature>
<dbReference type="STRING" id="1236989.JCM15548_11823"/>
<dbReference type="PROSITE" id="PS51257">
    <property type="entry name" value="PROKAR_LIPOPROTEIN"/>
    <property type="match status" value="1"/>
</dbReference>
<dbReference type="InterPro" id="IPR011990">
    <property type="entry name" value="TPR-like_helical_dom_sf"/>
</dbReference>
<accession>A0A0E9LXM0</accession>
<dbReference type="EMBL" id="BAZW01000011">
    <property type="protein sequence ID" value="GAO29615.1"/>
    <property type="molecule type" value="Genomic_DNA"/>
</dbReference>
<organism evidence="3 4">
    <name type="scientific">Geofilum rubicundum JCM 15548</name>
    <dbReference type="NCBI Taxonomy" id="1236989"/>
    <lineage>
        <taxon>Bacteria</taxon>
        <taxon>Pseudomonadati</taxon>
        <taxon>Bacteroidota</taxon>
        <taxon>Bacteroidia</taxon>
        <taxon>Marinilabiliales</taxon>
        <taxon>Marinilabiliaceae</taxon>
        <taxon>Geofilum</taxon>
    </lineage>
</organism>
<dbReference type="InterPro" id="IPR033985">
    <property type="entry name" value="SusD-like_N"/>
</dbReference>
<feature type="chain" id="PRO_5002428450" evidence="1">
    <location>
        <begin position="25"/>
        <end position="301"/>
    </location>
</feature>
<dbReference type="Pfam" id="PF14322">
    <property type="entry name" value="SusD-like_3"/>
    <property type="match status" value="1"/>
</dbReference>
<evidence type="ECO:0000259" key="2">
    <source>
        <dbReference type="Pfam" id="PF14322"/>
    </source>
</evidence>
<dbReference type="AlphaFoldDB" id="A0A0E9LXM0"/>
<keyword evidence="1" id="KW-0732">Signal</keyword>
<proteinExistence type="predicted"/>
<reference evidence="3 4" key="1">
    <citation type="journal article" date="2015" name="Microbes Environ.">
        <title>Distribution and evolution of nitrogen fixation genes in the phylum bacteroidetes.</title>
        <authorList>
            <person name="Inoue J."/>
            <person name="Oshima K."/>
            <person name="Suda W."/>
            <person name="Sakamoto M."/>
            <person name="Iino T."/>
            <person name="Noda S."/>
            <person name="Hongoh Y."/>
            <person name="Hattori M."/>
            <person name="Ohkuma M."/>
        </authorList>
    </citation>
    <scope>NUCLEOTIDE SEQUENCE [LARGE SCALE GENOMIC DNA]</scope>
    <source>
        <strain evidence="3">JCM 15548</strain>
    </source>
</reference>
<dbReference type="SUPFAM" id="SSF48452">
    <property type="entry name" value="TPR-like"/>
    <property type="match status" value="1"/>
</dbReference>
<comment type="caution">
    <text evidence="3">The sequence shown here is derived from an EMBL/GenBank/DDBJ whole genome shotgun (WGS) entry which is preliminary data.</text>
</comment>
<sequence>MKPFKYILMLTASFGFLLSVSACHDLLEEPAENRIFTEETDYTVSENMIQPLLGAYAEFQSRGWEDHPLIAVRGDDVNHGGLGDQQDFAETDKFNYNRGFWMYNSLWQNIYKDIFATHSAMEQVDLYITNGASAQLGNQYIAEARVLRGWLLLQLSRTWGAVFIPTSSDPADLLTMEPATKDQVMQHISDEMDVAMADLPDLHPNQRSDIRGGVTRYTALAIQALANLELKQYQKVADATSPIIASDKFELEEDFYNLFKIPGKLNNENILEIQYSDFGQGSGDIIAHLFAFYGPQAGRPK</sequence>
<evidence type="ECO:0000256" key="1">
    <source>
        <dbReference type="SAM" id="SignalP"/>
    </source>
</evidence>
<dbReference type="Proteomes" id="UP000032900">
    <property type="component" value="Unassembled WGS sequence"/>
</dbReference>
<gene>
    <name evidence="3" type="ORF">JCM15548_11823</name>
</gene>
<keyword evidence="4" id="KW-1185">Reference proteome</keyword>
<dbReference type="RefSeq" id="WP_227625572.1">
    <property type="nucleotide sequence ID" value="NZ_BAZW01000011.1"/>
</dbReference>
<dbReference type="Gene3D" id="1.25.40.390">
    <property type="match status" value="1"/>
</dbReference>
<protein>
    <submittedName>
        <fullName evidence="3">Outer membrane protein</fullName>
    </submittedName>
</protein>